<comment type="caution">
    <text evidence="2">The sequence shown here is derived from an EMBL/GenBank/DDBJ whole genome shotgun (WGS) entry which is preliminary data.</text>
</comment>
<accession>A0A422NSL3</accession>
<dbReference type="Proteomes" id="UP000283634">
    <property type="component" value="Unassembled WGS sequence"/>
</dbReference>
<dbReference type="VEuPathDB" id="TriTrypDB:TRSC58_05061"/>
<feature type="domain" description="Cyclic nucleotide-binding" evidence="1">
    <location>
        <begin position="293"/>
        <end position="343"/>
    </location>
</feature>
<evidence type="ECO:0000313" key="2">
    <source>
        <dbReference type="EMBL" id="RNF08453.1"/>
    </source>
</evidence>
<evidence type="ECO:0000313" key="3">
    <source>
        <dbReference type="Proteomes" id="UP000283634"/>
    </source>
</evidence>
<evidence type="ECO:0000259" key="1">
    <source>
        <dbReference type="PROSITE" id="PS50042"/>
    </source>
</evidence>
<dbReference type="PANTHER" id="PTHR23011">
    <property type="entry name" value="CYCLIC NUCLEOTIDE-BINDING DOMAIN CONTAINING PROTEIN"/>
    <property type="match status" value="1"/>
</dbReference>
<dbReference type="GeneID" id="40326689"/>
<dbReference type="PROSITE" id="PS50042">
    <property type="entry name" value="CNMP_BINDING_3"/>
    <property type="match status" value="1"/>
</dbReference>
<keyword evidence="3" id="KW-1185">Reference proteome</keyword>
<dbReference type="PANTHER" id="PTHR23011:SF28">
    <property type="entry name" value="CYCLIC NUCLEOTIDE-BINDING DOMAIN CONTAINING PROTEIN"/>
    <property type="match status" value="1"/>
</dbReference>
<dbReference type="EMBL" id="MKGL01000066">
    <property type="protein sequence ID" value="RNF08453.1"/>
    <property type="molecule type" value="Genomic_DNA"/>
</dbReference>
<dbReference type="AlphaFoldDB" id="A0A422NSL3"/>
<dbReference type="Gene3D" id="2.60.120.10">
    <property type="entry name" value="Jelly Rolls"/>
    <property type="match status" value="1"/>
</dbReference>
<reference evidence="2 3" key="1">
    <citation type="journal article" date="2018" name="BMC Genomics">
        <title>Genomic comparison of Trypanosoma conorhini and Trypanosoma rangeli to Trypanosoma cruzi strains of high and low virulence.</title>
        <authorList>
            <person name="Bradwell K.R."/>
            <person name="Koparde V.N."/>
            <person name="Matveyev A.V."/>
            <person name="Serrano M.G."/>
            <person name="Alves J.M."/>
            <person name="Parikh H."/>
            <person name="Huang B."/>
            <person name="Lee V."/>
            <person name="Espinosa-Alvarez O."/>
            <person name="Ortiz P.A."/>
            <person name="Costa-Martins A.G."/>
            <person name="Teixeira M.M."/>
            <person name="Buck G.A."/>
        </authorList>
    </citation>
    <scope>NUCLEOTIDE SEQUENCE [LARGE SCALE GENOMIC DNA]</scope>
    <source>
        <strain evidence="2 3">AM80</strain>
    </source>
</reference>
<dbReference type="OrthoDB" id="417078at2759"/>
<organism evidence="2 3">
    <name type="scientific">Trypanosoma rangeli</name>
    <dbReference type="NCBI Taxonomy" id="5698"/>
    <lineage>
        <taxon>Eukaryota</taxon>
        <taxon>Discoba</taxon>
        <taxon>Euglenozoa</taxon>
        <taxon>Kinetoplastea</taxon>
        <taxon>Metakinetoplastina</taxon>
        <taxon>Trypanosomatida</taxon>
        <taxon>Trypanosomatidae</taxon>
        <taxon>Trypanosoma</taxon>
        <taxon>Herpetosoma</taxon>
    </lineage>
</organism>
<dbReference type="RefSeq" id="XP_029240409.1">
    <property type="nucleotide sequence ID" value="XM_029379747.1"/>
</dbReference>
<name>A0A422NSL3_TRYRA</name>
<dbReference type="SUPFAM" id="SSF51206">
    <property type="entry name" value="cAMP-binding domain-like"/>
    <property type="match status" value="1"/>
</dbReference>
<gene>
    <name evidence="2" type="ORF">TraAM80_02756</name>
</gene>
<protein>
    <recommendedName>
        <fullName evidence="1">Cyclic nucleotide-binding domain-containing protein</fullName>
    </recommendedName>
</protein>
<dbReference type="InterPro" id="IPR014710">
    <property type="entry name" value="RmlC-like_jellyroll"/>
</dbReference>
<dbReference type="InterPro" id="IPR018490">
    <property type="entry name" value="cNMP-bd_dom_sf"/>
</dbReference>
<dbReference type="InterPro" id="IPR000595">
    <property type="entry name" value="cNMP-bd_dom"/>
</dbReference>
<sequence length="383" mass="43694">MSILDALTSLERRFLYEALERADAKLSLEDVKEERLCGQEKNQSEESSQHLTMPLVEGKNTKIVPSDAVERCSQHIRHENALWDEVERSLEFPFVYRSDRNKDLCLTMLRRIPQFESFLEEDLVVIATQMEIVRVRANVPLAGSMPFPPCCACLSKQAMASASSFPFNEVECLAPLSVSIFGDTEKVMCEHVPSTSRGVNRHVFVLLRGKIALRMPSIKTSVDPFVEPYEVFGLPMTVAALPEGSWYVAAGECMLLCLARDTELAVDRLIANLEKQLLKEQVLFLQRQLRVKVFTHWTAEKYEAVARMLVPLRASWRQMVVTQGMEADALYFIKEGQCVVVRDIPVLHQQQQKREGGPKQLPASTYAEDYSWPQRIPIWAFQR</sequence>
<proteinExistence type="predicted"/>